<dbReference type="AlphaFoldDB" id="A0A1I7WCL2"/>
<dbReference type="GO" id="GO:0005680">
    <property type="term" value="C:anaphase-promoting complex"/>
    <property type="evidence" value="ECO:0007669"/>
    <property type="project" value="TreeGrafter"/>
</dbReference>
<keyword evidence="1" id="KW-0472">Membrane</keyword>
<keyword evidence="2" id="KW-1185">Reference proteome</keyword>
<dbReference type="PANTHER" id="PTHR45957:SF1">
    <property type="entry name" value="ANAPHASE-PROMOTING COMPLEX SUBUNIT 2"/>
    <property type="match status" value="1"/>
</dbReference>
<evidence type="ECO:0000313" key="3">
    <source>
        <dbReference type="WBParaSite" id="Hba_02458"/>
    </source>
</evidence>
<proteinExistence type="predicted"/>
<dbReference type="SUPFAM" id="SSF75632">
    <property type="entry name" value="Cullin homology domain"/>
    <property type="match status" value="1"/>
</dbReference>
<evidence type="ECO:0000313" key="2">
    <source>
        <dbReference type="Proteomes" id="UP000095283"/>
    </source>
</evidence>
<feature type="transmembrane region" description="Helical" evidence="1">
    <location>
        <begin position="84"/>
        <end position="114"/>
    </location>
</feature>
<protein>
    <submittedName>
        <fullName evidence="3">Annexin</fullName>
    </submittedName>
</protein>
<name>A0A1I7WCL2_HETBA</name>
<evidence type="ECO:0000256" key="1">
    <source>
        <dbReference type="SAM" id="Phobius"/>
    </source>
</evidence>
<keyword evidence="1" id="KW-1133">Transmembrane helix</keyword>
<dbReference type="GO" id="GO:0070979">
    <property type="term" value="P:protein K11-linked ubiquitination"/>
    <property type="evidence" value="ECO:0007669"/>
    <property type="project" value="TreeGrafter"/>
</dbReference>
<dbReference type="GO" id="GO:0007091">
    <property type="term" value="P:metaphase/anaphase transition of mitotic cell cycle"/>
    <property type="evidence" value="ECO:0007669"/>
    <property type="project" value="TreeGrafter"/>
</dbReference>
<dbReference type="InterPro" id="IPR036317">
    <property type="entry name" value="Cullin_homology_sf"/>
</dbReference>
<dbReference type="PANTHER" id="PTHR45957">
    <property type="entry name" value="ANAPHASE-PROMOTING COMPLEX SUBUNIT 2"/>
    <property type="match status" value="1"/>
</dbReference>
<keyword evidence="1" id="KW-0812">Transmembrane</keyword>
<sequence>MYNWYVLYIWFVGGSLVLDLTDASLLTRSAIWVCVPEVLFPRHERSEISLKVFGKNYYPYLIYKVLLTFPCQRNGKHDSVYVRFYNFTLIFLLAITCIFRMGDLILSSILAAYLSVSRAYTDHIINNTGGLAIEQLEAKIIKKGTICLYREVINRLTEQVHYFLSPNIHLQSICNGNKTIKRISCFKVVYYLNKVYSLAVMDFPQTYRSILTLRHCMLNSDEYGRDRLVERLISDVDSKLLNVVIIIVRSSFQLFKFRKRPDTVRQIITYITSEKRDDLAAHLAKKRGTIVDEDELTGANDDFLPEAMDTSNWRKWKLIIFRSESGRFRQAADVFNMLVSVYGSKEMFVKEYRQLLAERLTSSNTKDVCFYIHQFVRKYVFLSRLALFRLTFESYESYVGCEPWERYNNSNNNIKE</sequence>
<dbReference type="Proteomes" id="UP000095283">
    <property type="component" value="Unplaced"/>
</dbReference>
<feature type="transmembrane region" description="Helical" evidence="1">
    <location>
        <begin position="6"/>
        <end position="26"/>
    </location>
</feature>
<dbReference type="WBParaSite" id="Hba_02458">
    <property type="protein sequence ID" value="Hba_02458"/>
    <property type="gene ID" value="Hba_02458"/>
</dbReference>
<organism evidence="2 3">
    <name type="scientific">Heterorhabditis bacteriophora</name>
    <name type="common">Entomopathogenic nematode worm</name>
    <dbReference type="NCBI Taxonomy" id="37862"/>
    <lineage>
        <taxon>Eukaryota</taxon>
        <taxon>Metazoa</taxon>
        <taxon>Ecdysozoa</taxon>
        <taxon>Nematoda</taxon>
        <taxon>Chromadorea</taxon>
        <taxon>Rhabditida</taxon>
        <taxon>Rhabditina</taxon>
        <taxon>Rhabditomorpha</taxon>
        <taxon>Strongyloidea</taxon>
        <taxon>Heterorhabditidae</taxon>
        <taxon>Heterorhabditis</taxon>
    </lineage>
</organism>
<dbReference type="InterPro" id="IPR044554">
    <property type="entry name" value="ANAPC2"/>
</dbReference>
<reference evidence="3" key="1">
    <citation type="submission" date="2016-11" db="UniProtKB">
        <authorList>
            <consortium name="WormBaseParasite"/>
        </authorList>
    </citation>
    <scope>IDENTIFICATION</scope>
</reference>
<accession>A0A1I7WCL2</accession>